<dbReference type="Proteomes" id="UP000070444">
    <property type="component" value="Unassembled WGS sequence"/>
</dbReference>
<dbReference type="GO" id="GO:0003677">
    <property type="term" value="F:DNA binding"/>
    <property type="evidence" value="ECO:0007669"/>
    <property type="project" value="UniProtKB-KW"/>
</dbReference>
<keyword evidence="7" id="KW-0539">Nucleus</keyword>
<keyword evidence="10" id="KW-1185">Reference proteome</keyword>
<dbReference type="Gene3D" id="4.10.240.10">
    <property type="entry name" value="Zn(2)-C6 fungal-type DNA-binding domain"/>
    <property type="match status" value="1"/>
</dbReference>
<dbReference type="PROSITE" id="PS50048">
    <property type="entry name" value="ZN2_CY6_FUNGAL_2"/>
    <property type="match status" value="1"/>
</dbReference>
<evidence type="ECO:0000313" key="10">
    <source>
        <dbReference type="Proteomes" id="UP000070444"/>
    </source>
</evidence>
<evidence type="ECO:0000256" key="2">
    <source>
        <dbReference type="ARBA" id="ARBA00022723"/>
    </source>
</evidence>
<keyword evidence="3" id="KW-0862">Zinc</keyword>
<dbReference type="InterPro" id="IPR036864">
    <property type="entry name" value="Zn2-C6_fun-type_DNA-bd_sf"/>
</dbReference>
<keyword evidence="5" id="KW-0238">DNA-binding</keyword>
<evidence type="ECO:0000256" key="7">
    <source>
        <dbReference type="ARBA" id="ARBA00023242"/>
    </source>
</evidence>
<feature type="domain" description="Zn(2)-C6 fungal-type" evidence="8">
    <location>
        <begin position="9"/>
        <end position="39"/>
    </location>
</feature>
<dbReference type="InterPro" id="IPR001138">
    <property type="entry name" value="Zn2Cys6_DnaBD"/>
</dbReference>
<dbReference type="SUPFAM" id="SSF57701">
    <property type="entry name" value="Zn2/Cys6 DNA-binding domain"/>
    <property type="match status" value="1"/>
</dbReference>
<dbReference type="GO" id="GO:0000981">
    <property type="term" value="F:DNA-binding transcription factor activity, RNA polymerase II-specific"/>
    <property type="evidence" value="ECO:0007669"/>
    <property type="project" value="InterPro"/>
</dbReference>
<dbReference type="OrthoDB" id="39175at2759"/>
<keyword evidence="4" id="KW-0805">Transcription regulation</keyword>
<dbReference type="PANTHER" id="PTHR31313">
    <property type="entry name" value="TY1 ENHANCER ACTIVATOR"/>
    <property type="match status" value="1"/>
</dbReference>
<protein>
    <recommendedName>
        <fullName evidence="8">Zn(2)-C6 fungal-type domain-containing protein</fullName>
    </recommendedName>
</protein>
<evidence type="ECO:0000256" key="5">
    <source>
        <dbReference type="ARBA" id="ARBA00023125"/>
    </source>
</evidence>
<evidence type="ECO:0000256" key="1">
    <source>
        <dbReference type="ARBA" id="ARBA00004123"/>
    </source>
</evidence>
<dbReference type="Pfam" id="PF00172">
    <property type="entry name" value="Zn_clus"/>
    <property type="match status" value="1"/>
</dbReference>
<comment type="subcellular location">
    <subcellularLocation>
        <location evidence="1">Nucleus</location>
    </subcellularLocation>
</comment>
<dbReference type="EMBL" id="KQ964794">
    <property type="protein sequence ID" value="KXN65940.1"/>
    <property type="molecule type" value="Genomic_DNA"/>
</dbReference>
<evidence type="ECO:0000259" key="8">
    <source>
        <dbReference type="PROSITE" id="PS50048"/>
    </source>
</evidence>
<evidence type="ECO:0000313" key="9">
    <source>
        <dbReference type="EMBL" id="KXN65940.1"/>
    </source>
</evidence>
<name>A0A137NT77_CONC2</name>
<evidence type="ECO:0000256" key="6">
    <source>
        <dbReference type="ARBA" id="ARBA00023163"/>
    </source>
</evidence>
<dbReference type="AlphaFoldDB" id="A0A137NT77"/>
<accession>A0A137NT77</accession>
<feature type="non-terminal residue" evidence="9">
    <location>
        <position position="179"/>
    </location>
</feature>
<sequence length="179" mass="20904">MNKFESLINCNSCKTRKVKCGRELPMCSYCSKRGRLCVYSDQIRRRGVSEAESTSFMSKINVRPKFLCYKLASGDRKKNETQACRFIIFQPILRPIDFVDESSQEIVTKIQFNNPQKFQTHILIILSTQIIDYDRELIPKIDFFVNELELGVFGGLLRFSIHMSQEWIVELLSPSFEEK</sequence>
<keyword evidence="6" id="KW-0804">Transcription</keyword>
<reference evidence="9 10" key="1">
    <citation type="journal article" date="2015" name="Genome Biol. Evol.">
        <title>Phylogenomic analyses indicate that early fungi evolved digesting cell walls of algal ancestors of land plants.</title>
        <authorList>
            <person name="Chang Y."/>
            <person name="Wang S."/>
            <person name="Sekimoto S."/>
            <person name="Aerts A.L."/>
            <person name="Choi C."/>
            <person name="Clum A."/>
            <person name="LaButti K.M."/>
            <person name="Lindquist E.A."/>
            <person name="Yee Ngan C."/>
            <person name="Ohm R.A."/>
            <person name="Salamov A.A."/>
            <person name="Grigoriev I.V."/>
            <person name="Spatafora J.W."/>
            <person name="Berbee M.L."/>
        </authorList>
    </citation>
    <scope>NUCLEOTIDE SEQUENCE [LARGE SCALE GENOMIC DNA]</scope>
    <source>
        <strain evidence="9 10">NRRL 28638</strain>
    </source>
</reference>
<organism evidence="9 10">
    <name type="scientific">Conidiobolus coronatus (strain ATCC 28846 / CBS 209.66 / NRRL 28638)</name>
    <name type="common">Delacroixia coronata</name>
    <dbReference type="NCBI Taxonomy" id="796925"/>
    <lineage>
        <taxon>Eukaryota</taxon>
        <taxon>Fungi</taxon>
        <taxon>Fungi incertae sedis</taxon>
        <taxon>Zoopagomycota</taxon>
        <taxon>Entomophthoromycotina</taxon>
        <taxon>Entomophthoromycetes</taxon>
        <taxon>Entomophthorales</taxon>
        <taxon>Ancylistaceae</taxon>
        <taxon>Conidiobolus</taxon>
    </lineage>
</organism>
<dbReference type="GO" id="GO:0005634">
    <property type="term" value="C:nucleus"/>
    <property type="evidence" value="ECO:0007669"/>
    <property type="project" value="UniProtKB-SubCell"/>
</dbReference>
<dbReference type="CDD" id="cd00067">
    <property type="entry name" value="GAL4"/>
    <property type="match status" value="1"/>
</dbReference>
<keyword evidence="2" id="KW-0479">Metal-binding</keyword>
<evidence type="ECO:0000256" key="3">
    <source>
        <dbReference type="ARBA" id="ARBA00022833"/>
    </source>
</evidence>
<gene>
    <name evidence="9" type="ORF">CONCODRAFT_12349</name>
</gene>
<dbReference type="GO" id="GO:0008270">
    <property type="term" value="F:zinc ion binding"/>
    <property type="evidence" value="ECO:0007669"/>
    <property type="project" value="InterPro"/>
</dbReference>
<dbReference type="SMART" id="SM00066">
    <property type="entry name" value="GAL4"/>
    <property type="match status" value="1"/>
</dbReference>
<dbReference type="PANTHER" id="PTHR31313:SF81">
    <property type="entry name" value="TY1 ENHANCER ACTIVATOR"/>
    <property type="match status" value="1"/>
</dbReference>
<proteinExistence type="predicted"/>
<evidence type="ECO:0000256" key="4">
    <source>
        <dbReference type="ARBA" id="ARBA00023015"/>
    </source>
</evidence>
<dbReference type="InterPro" id="IPR051615">
    <property type="entry name" value="Transcr_Regulatory_Elem"/>
</dbReference>